<evidence type="ECO:0000313" key="1">
    <source>
        <dbReference type="EMBL" id="SEO34384.1"/>
    </source>
</evidence>
<dbReference type="Proteomes" id="UP000183002">
    <property type="component" value="Unassembled WGS sequence"/>
</dbReference>
<dbReference type="RefSeq" id="WP_139194170.1">
    <property type="nucleotide sequence ID" value="NZ_FOCO01000111.1"/>
</dbReference>
<protein>
    <submittedName>
        <fullName evidence="1">Uncharacterized protein</fullName>
    </submittedName>
</protein>
<name>A0A1H8NXU3_9RHOB</name>
<proteinExistence type="predicted"/>
<dbReference type="STRING" id="1077947.SAMN05216227_11112"/>
<dbReference type="OrthoDB" id="9795573at2"/>
<reference evidence="1 2" key="1">
    <citation type="submission" date="2016-10" db="EMBL/GenBank/DDBJ databases">
        <authorList>
            <person name="de Groot N.N."/>
        </authorList>
    </citation>
    <scope>NUCLEOTIDE SEQUENCE [LARGE SCALE GENOMIC DNA]</scope>
    <source>
        <strain evidence="1 2">CGMCC 1.10836</strain>
    </source>
</reference>
<keyword evidence="2" id="KW-1185">Reference proteome</keyword>
<dbReference type="EMBL" id="FOCO01000111">
    <property type="protein sequence ID" value="SEO34384.1"/>
    <property type="molecule type" value="Genomic_DNA"/>
</dbReference>
<dbReference type="AlphaFoldDB" id="A0A1H8NXU3"/>
<sequence length="85" mass="9698">MATAEMKFTKGALDDAAHLGGQATRYRAPRFPNLYLEVGARSKTWRFRKFWKGQNFTEAMGNWPQMGWIEASQEAAVRSDGIEEK</sequence>
<dbReference type="InterPro" id="IPR038488">
    <property type="entry name" value="Integrase_DNA-bd_sf"/>
</dbReference>
<evidence type="ECO:0000313" key="2">
    <source>
        <dbReference type="Proteomes" id="UP000183002"/>
    </source>
</evidence>
<accession>A0A1H8NXU3</accession>
<dbReference type="Gene3D" id="3.30.160.390">
    <property type="entry name" value="Integrase, DNA-binding domain"/>
    <property type="match status" value="1"/>
</dbReference>
<organism evidence="1 2">
    <name type="scientific">Pseudorhodobacter antarcticus</name>
    <dbReference type="NCBI Taxonomy" id="1077947"/>
    <lineage>
        <taxon>Bacteria</taxon>
        <taxon>Pseudomonadati</taxon>
        <taxon>Pseudomonadota</taxon>
        <taxon>Alphaproteobacteria</taxon>
        <taxon>Rhodobacterales</taxon>
        <taxon>Paracoccaceae</taxon>
        <taxon>Pseudorhodobacter</taxon>
    </lineage>
</organism>
<gene>
    <name evidence="1" type="ORF">SAMN05216227_11112</name>
</gene>